<dbReference type="InterPro" id="IPR039262">
    <property type="entry name" value="DTWD2/TAPT"/>
</dbReference>
<dbReference type="GeneID" id="101845358"/>
<evidence type="ECO:0000256" key="5">
    <source>
        <dbReference type="ARBA" id="ARBA00034489"/>
    </source>
</evidence>
<dbReference type="EC" id="2.5.1.25" evidence="1"/>
<keyword evidence="3" id="KW-0949">S-adenosyl-L-methionine</keyword>
<protein>
    <recommendedName>
        <fullName evidence="1">tRNA-uridine aminocarboxypropyltransferase</fullName>
        <ecNumber evidence="1">2.5.1.25</ecNumber>
    </recommendedName>
</protein>
<dbReference type="Proteomes" id="UP000694888">
    <property type="component" value="Unplaced"/>
</dbReference>
<evidence type="ECO:0000256" key="3">
    <source>
        <dbReference type="ARBA" id="ARBA00022691"/>
    </source>
</evidence>
<evidence type="ECO:0000256" key="1">
    <source>
        <dbReference type="ARBA" id="ARBA00012386"/>
    </source>
</evidence>
<sequence length="275" mass="30927">MRVTPPCNMAAAGDNENNDNELLLVDDFACLDVFESDSDSTSKRPTCQRCKRPLTVCLCPFLPREPLEIKTTIYILQHPFEESRCLRTVPILQNSVPADRCQIFRGKRFSKSRFPDLVPILESANTVLLYPGDDAVDISELPTGQTYNLVLLDGTWAQAKGIYTQNEYVRNMRKVKIRAEQKSKYVIRTQPSDTSLSTLETAAIAVATLERKPEIAETLLQPLVALCDFQLQHGATTHQSREYQMEHGLWTKPMSRADHRKLAKKCAGEQGSPGT</sequence>
<feature type="domain" description="DTW" evidence="7">
    <location>
        <begin position="43"/>
        <end position="235"/>
    </location>
</feature>
<evidence type="ECO:0000256" key="4">
    <source>
        <dbReference type="ARBA" id="ARBA00022694"/>
    </source>
</evidence>
<comment type="similarity">
    <text evidence="5">Belongs to the TDD superfamily. DTWD2 family.</text>
</comment>
<reference evidence="9" key="1">
    <citation type="submission" date="2025-08" db="UniProtKB">
        <authorList>
            <consortium name="RefSeq"/>
        </authorList>
    </citation>
    <scope>IDENTIFICATION</scope>
</reference>
<name>A0ABM0K535_APLCA</name>
<dbReference type="PANTHER" id="PTHR21392:SF0">
    <property type="entry name" value="TRNA-URIDINE AMINOCARBOXYPROPYLTRANSFERASE 2"/>
    <property type="match status" value="1"/>
</dbReference>
<organism evidence="8 9">
    <name type="scientific">Aplysia californica</name>
    <name type="common">California sea hare</name>
    <dbReference type="NCBI Taxonomy" id="6500"/>
    <lineage>
        <taxon>Eukaryota</taxon>
        <taxon>Metazoa</taxon>
        <taxon>Spiralia</taxon>
        <taxon>Lophotrochozoa</taxon>
        <taxon>Mollusca</taxon>
        <taxon>Gastropoda</taxon>
        <taxon>Heterobranchia</taxon>
        <taxon>Euthyneura</taxon>
        <taxon>Tectipleura</taxon>
        <taxon>Aplysiida</taxon>
        <taxon>Aplysioidea</taxon>
        <taxon>Aplysiidae</taxon>
        <taxon>Aplysia</taxon>
    </lineage>
</organism>
<dbReference type="SMART" id="SM01144">
    <property type="entry name" value="DTW"/>
    <property type="match status" value="1"/>
</dbReference>
<evidence type="ECO:0000256" key="2">
    <source>
        <dbReference type="ARBA" id="ARBA00022679"/>
    </source>
</evidence>
<comment type="catalytic activity">
    <reaction evidence="6">
        <text>a uridine in tRNA + S-adenosyl-L-methionine = a 3-[(3S)-3-amino-3-carboxypropyl]uridine in tRNA + S-methyl-5'-thioadenosine + H(+)</text>
        <dbReference type="Rhea" id="RHEA:62432"/>
        <dbReference type="Rhea" id="RHEA-COMP:13339"/>
        <dbReference type="Rhea" id="RHEA-COMP:16092"/>
        <dbReference type="ChEBI" id="CHEBI:15378"/>
        <dbReference type="ChEBI" id="CHEBI:17509"/>
        <dbReference type="ChEBI" id="CHEBI:59789"/>
        <dbReference type="ChEBI" id="CHEBI:65315"/>
        <dbReference type="ChEBI" id="CHEBI:82930"/>
        <dbReference type="EC" id="2.5.1.25"/>
    </reaction>
</comment>
<evidence type="ECO:0000313" key="9">
    <source>
        <dbReference type="RefSeq" id="XP_005108956.2"/>
    </source>
</evidence>
<dbReference type="PANTHER" id="PTHR21392">
    <property type="entry name" value="TRNA-URIDINE AMINOCARBOXYPROPYLTRANSFERASE 2"/>
    <property type="match status" value="1"/>
</dbReference>
<evidence type="ECO:0000259" key="7">
    <source>
        <dbReference type="SMART" id="SM01144"/>
    </source>
</evidence>
<keyword evidence="8" id="KW-1185">Reference proteome</keyword>
<keyword evidence="2" id="KW-0808">Transferase</keyword>
<accession>A0ABM0K535</accession>
<dbReference type="RefSeq" id="XP_005108956.2">
    <property type="nucleotide sequence ID" value="XM_005108899.3"/>
</dbReference>
<dbReference type="InterPro" id="IPR005636">
    <property type="entry name" value="DTW"/>
</dbReference>
<dbReference type="Pfam" id="PF03942">
    <property type="entry name" value="DTW"/>
    <property type="match status" value="1"/>
</dbReference>
<evidence type="ECO:0000313" key="8">
    <source>
        <dbReference type="Proteomes" id="UP000694888"/>
    </source>
</evidence>
<proteinExistence type="inferred from homology"/>
<keyword evidence="4" id="KW-0819">tRNA processing</keyword>
<evidence type="ECO:0000256" key="6">
    <source>
        <dbReference type="ARBA" id="ARBA00048718"/>
    </source>
</evidence>
<gene>
    <name evidence="9" type="primary">LOC101845358</name>
</gene>